<dbReference type="Pfam" id="PF00122">
    <property type="entry name" value="E1-E2_ATPase"/>
    <property type="match status" value="1"/>
</dbReference>
<feature type="transmembrane region" description="Helical" evidence="6">
    <location>
        <begin position="256"/>
        <end position="282"/>
    </location>
</feature>
<feature type="transmembrane region" description="Helical" evidence="6">
    <location>
        <begin position="775"/>
        <end position="793"/>
    </location>
</feature>
<keyword evidence="4 6" id="KW-1133">Transmembrane helix</keyword>
<accession>A0A1H4AV23</accession>
<dbReference type="RefSeq" id="WP_092564533.1">
    <property type="nucleotide sequence ID" value="NZ_FNQV01000008.1"/>
</dbReference>
<dbReference type="PRINTS" id="PR00119">
    <property type="entry name" value="CATATPASE"/>
</dbReference>
<dbReference type="InterPro" id="IPR008250">
    <property type="entry name" value="ATPase_P-typ_transduc_dom_A_sf"/>
</dbReference>
<comment type="subcellular location">
    <subcellularLocation>
        <location evidence="1">Cell membrane</location>
        <topology evidence="1">Multi-pass membrane protein</topology>
    </subcellularLocation>
</comment>
<feature type="transmembrane region" description="Helical" evidence="6">
    <location>
        <begin position="622"/>
        <end position="641"/>
    </location>
</feature>
<evidence type="ECO:0000256" key="6">
    <source>
        <dbReference type="SAM" id="Phobius"/>
    </source>
</evidence>
<gene>
    <name evidence="8" type="ORF">SAMN02910418_01512</name>
</gene>
<evidence type="ECO:0000256" key="2">
    <source>
        <dbReference type="ARBA" id="ARBA00022692"/>
    </source>
</evidence>
<evidence type="ECO:0000256" key="4">
    <source>
        <dbReference type="ARBA" id="ARBA00022989"/>
    </source>
</evidence>
<dbReference type="AlphaFoldDB" id="A0A1H4AV23"/>
<dbReference type="InterPro" id="IPR059000">
    <property type="entry name" value="ATPase_P-type_domA"/>
</dbReference>
<feature type="transmembrane region" description="Helical" evidence="6">
    <location>
        <begin position="71"/>
        <end position="89"/>
    </location>
</feature>
<dbReference type="EMBL" id="FNQV01000008">
    <property type="protein sequence ID" value="SEA39755.1"/>
    <property type="molecule type" value="Genomic_DNA"/>
</dbReference>
<evidence type="ECO:0000313" key="8">
    <source>
        <dbReference type="EMBL" id="SEA39755.1"/>
    </source>
</evidence>
<dbReference type="SFLD" id="SFLDG00002">
    <property type="entry name" value="C1.7:_P-type_atpase_like"/>
    <property type="match status" value="1"/>
</dbReference>
<evidence type="ECO:0000259" key="7">
    <source>
        <dbReference type="Pfam" id="PF00122"/>
    </source>
</evidence>
<feature type="transmembrane region" description="Helical" evidence="6">
    <location>
        <begin position="711"/>
        <end position="731"/>
    </location>
</feature>
<dbReference type="Gene3D" id="2.70.150.10">
    <property type="entry name" value="Calcium-transporting ATPase, cytoplasmic transduction domain A"/>
    <property type="match status" value="1"/>
</dbReference>
<dbReference type="Gene3D" id="3.40.1110.10">
    <property type="entry name" value="Calcium-transporting ATPase, cytoplasmic domain N"/>
    <property type="match status" value="1"/>
</dbReference>
<sequence length="812" mass="85469">MNTSTGGVSVLSGLTGAEVSAQIQAGHTNRAATPHGRTTGEILRSNIFTVFNAILAVAVVIVLLVGQWQDAVFGVVLIFNTAIGTIAEIRAKRVLDNVAILDAPTARVIRDGEGVTIPAQDIVLGDLVEVKLGDQIPVDGRVAHTENLRVDESILTGESDALYKHTGDKVLSGSAVVAGSALVEANRIGPDSYANQLAAQVRSYRKVRSELADGIDYILTRLSWIIVPLALLVMFSQLRAHGSVGEAIDSGQWKPAVVLGVAAVVGMIPQGLVLLTSMNFAVAGAKLARRGAIVQELPAVEVLARVDTLCLDKTGTLTTGAMAVRYLDDDGKPLDTAERSALAALCADRGNATAEALDDYVRTLPEQDDLPTCDYAAFDSTRKFGSIRVGETTYALGAPDVLLAGDEVARARGIAAEGYRVVAFASAAAHESAGAARPDFQLRVLIVIGEELRPDAHETFAYLTEQGIRLLVISGDHPATAGAVAANVGIADGHPRVRDARSLPYPARETPTDAERAELAAALKDVDVLGRVTPEQKRDIVLALQSEEHVVGMTGDGVNDSLALKEADLGIAMDNGARATKAVARLVLLSGKFSVLPHVLAEGRRVMANMERVSALFLTKTMYAILLAVATSGLAFTYPFLPRHLTIIGSLSIGIPAFVLALAPNTRRYRPGFLRRVVSLAAPAGAVIAVAVLVVQGLALDPPFALTREQAFAATMLTTLIIALTLLGLFCQPLTTSAGRPTWRAGLLAAMVAAVLAILAIPPLRRFAALDLPSWQGWGLVIGVGAVGAILVWRLSHRTRVRNGDGAPTIKG</sequence>
<dbReference type="InterPro" id="IPR036412">
    <property type="entry name" value="HAD-like_sf"/>
</dbReference>
<dbReference type="Gene3D" id="1.20.1110.10">
    <property type="entry name" value="Calcium-transporting ATPase, transmembrane domain"/>
    <property type="match status" value="1"/>
</dbReference>
<dbReference type="GO" id="GO:0005886">
    <property type="term" value="C:plasma membrane"/>
    <property type="evidence" value="ECO:0007669"/>
    <property type="project" value="UniProtKB-SubCell"/>
</dbReference>
<name>A0A1H4AV23_9ACTO</name>
<keyword evidence="3" id="KW-1278">Translocase</keyword>
<evidence type="ECO:0000313" key="9">
    <source>
        <dbReference type="Proteomes" id="UP000199288"/>
    </source>
</evidence>
<organism evidence="8 9">
    <name type="scientific">Bowdeniella nasicola</name>
    <dbReference type="NCBI Taxonomy" id="208480"/>
    <lineage>
        <taxon>Bacteria</taxon>
        <taxon>Bacillati</taxon>
        <taxon>Actinomycetota</taxon>
        <taxon>Actinomycetes</taxon>
        <taxon>Actinomycetales</taxon>
        <taxon>Actinomycetaceae</taxon>
        <taxon>Bowdeniella</taxon>
    </lineage>
</organism>
<dbReference type="InterPro" id="IPR023298">
    <property type="entry name" value="ATPase_P-typ_TM_dom_sf"/>
</dbReference>
<dbReference type="SUPFAM" id="SSF81665">
    <property type="entry name" value="Calcium ATPase, transmembrane domain M"/>
    <property type="match status" value="1"/>
</dbReference>
<dbReference type="Pfam" id="PF00702">
    <property type="entry name" value="Hydrolase"/>
    <property type="match status" value="1"/>
</dbReference>
<dbReference type="NCBIfam" id="TIGR01494">
    <property type="entry name" value="ATPase_P-type"/>
    <property type="match status" value="2"/>
</dbReference>
<evidence type="ECO:0000256" key="5">
    <source>
        <dbReference type="ARBA" id="ARBA00023136"/>
    </source>
</evidence>
<evidence type="ECO:0000256" key="1">
    <source>
        <dbReference type="ARBA" id="ARBA00004651"/>
    </source>
</evidence>
<dbReference type="GO" id="GO:0016887">
    <property type="term" value="F:ATP hydrolysis activity"/>
    <property type="evidence" value="ECO:0007669"/>
    <property type="project" value="InterPro"/>
</dbReference>
<dbReference type="InterPro" id="IPR023214">
    <property type="entry name" value="HAD_sf"/>
</dbReference>
<dbReference type="OrthoDB" id="9814270at2"/>
<feature type="transmembrane region" description="Helical" evidence="6">
    <location>
        <begin position="647"/>
        <end position="665"/>
    </location>
</feature>
<feature type="transmembrane region" description="Helical" evidence="6">
    <location>
        <begin position="215"/>
        <end position="236"/>
    </location>
</feature>
<dbReference type="InterPro" id="IPR044492">
    <property type="entry name" value="P_typ_ATPase_HD_dom"/>
</dbReference>
<dbReference type="Proteomes" id="UP000199288">
    <property type="component" value="Unassembled WGS sequence"/>
</dbReference>
<dbReference type="InterPro" id="IPR023299">
    <property type="entry name" value="ATPase_P-typ_cyto_dom_N"/>
</dbReference>
<keyword evidence="2 6" id="KW-0812">Transmembrane</keyword>
<feature type="transmembrane region" description="Helical" evidence="6">
    <location>
        <begin position="743"/>
        <end position="763"/>
    </location>
</feature>
<dbReference type="Gene3D" id="3.40.50.1000">
    <property type="entry name" value="HAD superfamily/HAD-like"/>
    <property type="match status" value="1"/>
</dbReference>
<dbReference type="SFLD" id="SFLDF00027">
    <property type="entry name" value="p-type_atpase"/>
    <property type="match status" value="1"/>
</dbReference>
<protein>
    <submittedName>
        <fullName evidence="8">Cation-transporting ATPase E</fullName>
    </submittedName>
</protein>
<keyword evidence="9" id="KW-1185">Reference proteome</keyword>
<dbReference type="SUPFAM" id="SSF81653">
    <property type="entry name" value="Calcium ATPase, transduction domain A"/>
    <property type="match status" value="1"/>
</dbReference>
<feature type="domain" description="P-type ATPase A" evidence="7">
    <location>
        <begin position="102"/>
        <end position="201"/>
    </location>
</feature>
<dbReference type="PROSITE" id="PS00154">
    <property type="entry name" value="ATPASE_E1_E2"/>
    <property type="match status" value="1"/>
</dbReference>
<feature type="transmembrane region" description="Helical" evidence="6">
    <location>
        <begin position="677"/>
        <end position="699"/>
    </location>
</feature>
<dbReference type="InterPro" id="IPR018303">
    <property type="entry name" value="ATPase_P-typ_P_site"/>
</dbReference>
<keyword evidence="5 6" id="KW-0472">Membrane</keyword>
<reference evidence="9" key="1">
    <citation type="submission" date="2016-10" db="EMBL/GenBank/DDBJ databases">
        <authorList>
            <person name="Varghese N."/>
            <person name="Submissions S."/>
        </authorList>
    </citation>
    <scope>NUCLEOTIDE SEQUENCE [LARGE SCALE GENOMIC DNA]</scope>
    <source>
        <strain evidence="9">KPR-1</strain>
    </source>
</reference>
<feature type="transmembrane region" description="Helical" evidence="6">
    <location>
        <begin position="47"/>
        <end position="65"/>
    </location>
</feature>
<proteinExistence type="predicted"/>
<dbReference type="GO" id="GO:0005524">
    <property type="term" value="F:ATP binding"/>
    <property type="evidence" value="ECO:0007669"/>
    <property type="project" value="InterPro"/>
</dbReference>
<dbReference type="InterPro" id="IPR001757">
    <property type="entry name" value="P_typ_ATPase"/>
</dbReference>
<dbReference type="SUPFAM" id="SSF56784">
    <property type="entry name" value="HAD-like"/>
    <property type="match status" value="1"/>
</dbReference>
<evidence type="ECO:0000256" key="3">
    <source>
        <dbReference type="ARBA" id="ARBA00022967"/>
    </source>
</evidence>
<dbReference type="SFLD" id="SFLDS00003">
    <property type="entry name" value="Haloacid_Dehalogenase"/>
    <property type="match status" value="1"/>
</dbReference>
<dbReference type="PANTHER" id="PTHR42861">
    <property type="entry name" value="CALCIUM-TRANSPORTING ATPASE"/>
    <property type="match status" value="1"/>
</dbReference>